<feature type="compositionally biased region" description="Basic and acidic residues" evidence="2">
    <location>
        <begin position="54"/>
        <end position="65"/>
    </location>
</feature>
<dbReference type="Proteomes" id="UP001209083">
    <property type="component" value="Chromosome"/>
</dbReference>
<feature type="region of interest" description="Disordered" evidence="2">
    <location>
        <begin position="44"/>
        <end position="79"/>
    </location>
</feature>
<dbReference type="PIRSF" id="PIRSF037495">
    <property type="entry name" value="Opine_OX_OoxA/HcnB"/>
    <property type="match status" value="1"/>
</dbReference>
<sequence length="510" mass="53477">MTKPFDLAVIGAGPAGLAAAATAVRGGLRIALIDAGSALGGQFWRQPAPVDAGGPRRDDEAERPADGASNGPADGADHEKATRAMPLTERETASLHHDLDTFHQLRATLRAAEATGQLALFQNHHVWTISRDGILSIRMVDRSAGPGNDVERIVLSRRLILATGAFDRQLPFPGWDLPGVMTAGGLQALLKANAVSAGARIAIGGTGPFLLPVAAGLAERGADVVGVFESAPVTNWSRHLRELASNPAKLIEGAHYAASFVRHRVPYRSQTMIVEAHGTDRVEAVTVARLSRGGAIRPGGRRRVAVDAVGVGWGFTPQLDLAVALGCELRADIDRSMVVSVDAEQMTSVSVVFAAGELCGVGGSQLAVREGQLAGEAVCRSLGLPPVVATRRERQIRAEIARLRRFAVAMHTAHPVPAGWSQALRADTTICRCEEVPYSAVVAACEAHGARDSRQIKQLTRAGMGWCQGRICGFAADCLAAELNGEPMTPSAAGRSVAVPVRLGALAATE</sequence>
<keyword evidence="6" id="KW-1185">Reference proteome</keyword>
<evidence type="ECO:0000256" key="1">
    <source>
        <dbReference type="ARBA" id="ARBA00023002"/>
    </source>
</evidence>
<dbReference type="PANTHER" id="PTHR42949:SF3">
    <property type="entry name" value="ANAEROBIC GLYCEROL-3-PHOSPHATE DEHYDROGENASE SUBUNIT B"/>
    <property type="match status" value="1"/>
</dbReference>
<name>A0ABY8QRE6_9MICO</name>
<protein>
    <submittedName>
        <fullName evidence="5">NAD(P)/FAD-dependent oxidoreductase</fullName>
    </submittedName>
</protein>
<dbReference type="Pfam" id="PF07992">
    <property type="entry name" value="Pyr_redox_2"/>
    <property type="match status" value="1"/>
</dbReference>
<dbReference type="InterPro" id="IPR041854">
    <property type="entry name" value="BFD-like_2Fe2S-bd_dom_sf"/>
</dbReference>
<proteinExistence type="predicted"/>
<dbReference type="SUPFAM" id="SSF51905">
    <property type="entry name" value="FAD/NAD(P)-binding domain"/>
    <property type="match status" value="1"/>
</dbReference>
<organism evidence="5 6">
    <name type="scientific">Saxibacter everestensis</name>
    <dbReference type="NCBI Taxonomy" id="2909229"/>
    <lineage>
        <taxon>Bacteria</taxon>
        <taxon>Bacillati</taxon>
        <taxon>Actinomycetota</taxon>
        <taxon>Actinomycetes</taxon>
        <taxon>Micrococcales</taxon>
        <taxon>Brevibacteriaceae</taxon>
        <taxon>Saxibacter</taxon>
    </lineage>
</organism>
<dbReference type="InterPro" id="IPR007419">
    <property type="entry name" value="BFD-like_2Fe2S-bd_dom"/>
</dbReference>
<evidence type="ECO:0000259" key="3">
    <source>
        <dbReference type="Pfam" id="PF04324"/>
    </source>
</evidence>
<dbReference type="Pfam" id="PF04324">
    <property type="entry name" value="Fer2_BFD"/>
    <property type="match status" value="1"/>
</dbReference>
<dbReference type="InterPro" id="IPR017224">
    <property type="entry name" value="Opine_Oxase_asu/HCN_bsu"/>
</dbReference>
<dbReference type="PANTHER" id="PTHR42949">
    <property type="entry name" value="ANAEROBIC GLYCEROL-3-PHOSPHATE DEHYDROGENASE SUBUNIT B"/>
    <property type="match status" value="1"/>
</dbReference>
<evidence type="ECO:0000256" key="2">
    <source>
        <dbReference type="SAM" id="MobiDB-lite"/>
    </source>
</evidence>
<keyword evidence="1" id="KW-0560">Oxidoreductase</keyword>
<dbReference type="CDD" id="cd19946">
    <property type="entry name" value="GlpA-like_Fer2_BFD-like"/>
    <property type="match status" value="1"/>
</dbReference>
<dbReference type="EMBL" id="CP090958">
    <property type="protein sequence ID" value="WGW11582.1"/>
    <property type="molecule type" value="Genomic_DNA"/>
</dbReference>
<accession>A0ABY8QRE6</accession>
<dbReference type="InterPro" id="IPR051691">
    <property type="entry name" value="Metab_Enz_Cyan_OpOx_G3PDH"/>
</dbReference>
<feature type="domain" description="BFD-like [2Fe-2S]-binding" evidence="3">
    <location>
        <begin position="430"/>
        <end position="473"/>
    </location>
</feature>
<dbReference type="InterPro" id="IPR023753">
    <property type="entry name" value="FAD/NAD-binding_dom"/>
</dbReference>
<dbReference type="PRINTS" id="PR00368">
    <property type="entry name" value="FADPNR"/>
</dbReference>
<feature type="domain" description="FAD/NAD(P)-binding" evidence="4">
    <location>
        <begin position="5"/>
        <end position="365"/>
    </location>
</feature>
<dbReference type="InterPro" id="IPR036188">
    <property type="entry name" value="FAD/NAD-bd_sf"/>
</dbReference>
<dbReference type="Gene3D" id="3.50.50.60">
    <property type="entry name" value="FAD/NAD(P)-binding domain"/>
    <property type="match status" value="3"/>
</dbReference>
<evidence type="ECO:0000313" key="5">
    <source>
        <dbReference type="EMBL" id="WGW11582.1"/>
    </source>
</evidence>
<dbReference type="Gene3D" id="1.10.10.1100">
    <property type="entry name" value="BFD-like [2Fe-2S]-binding domain"/>
    <property type="match status" value="1"/>
</dbReference>
<reference evidence="5 6" key="1">
    <citation type="submission" date="2023-05" db="EMBL/GenBank/DDBJ databases">
        <title>Lithophilousrod everest ZFBP1038 complete genpme.</title>
        <authorList>
            <person name="Tian M."/>
        </authorList>
    </citation>
    <scope>NUCLEOTIDE SEQUENCE [LARGE SCALE GENOMIC DNA]</scope>
    <source>
        <strain evidence="5 6">ZFBP1038</strain>
    </source>
</reference>
<gene>
    <name evidence="5" type="ORF">LWF01_16035</name>
</gene>
<dbReference type="PRINTS" id="PR00411">
    <property type="entry name" value="PNDRDTASEI"/>
</dbReference>
<evidence type="ECO:0000259" key="4">
    <source>
        <dbReference type="Pfam" id="PF07992"/>
    </source>
</evidence>
<dbReference type="RefSeq" id="WP_349638372.1">
    <property type="nucleotide sequence ID" value="NZ_CP090958.1"/>
</dbReference>
<evidence type="ECO:0000313" key="6">
    <source>
        <dbReference type="Proteomes" id="UP001209083"/>
    </source>
</evidence>